<feature type="domain" description="Winged helix DNA-binding" evidence="1">
    <location>
        <begin position="13"/>
        <end position="91"/>
    </location>
</feature>
<dbReference type="InterPro" id="IPR027395">
    <property type="entry name" value="WH_DNA-bd_dom"/>
</dbReference>
<dbReference type="Gene3D" id="1.10.10.10">
    <property type="entry name" value="Winged helix-like DNA-binding domain superfamily/Winged helix DNA-binding domain"/>
    <property type="match status" value="1"/>
</dbReference>
<name>A0ABW2MZT6_9ACTN</name>
<comment type="caution">
    <text evidence="2">The sequence shown here is derived from an EMBL/GenBank/DDBJ whole genome shotgun (WGS) entry which is preliminary data.</text>
</comment>
<dbReference type="PANTHER" id="PTHR37318:SF1">
    <property type="entry name" value="BSL7504 PROTEIN"/>
    <property type="match status" value="1"/>
</dbReference>
<evidence type="ECO:0000313" key="3">
    <source>
        <dbReference type="Proteomes" id="UP001596524"/>
    </source>
</evidence>
<dbReference type="RefSeq" id="WP_255889855.1">
    <property type="nucleotide sequence ID" value="NZ_JAFMZM010000002.1"/>
</dbReference>
<dbReference type="Pfam" id="PF13601">
    <property type="entry name" value="HTH_34"/>
    <property type="match status" value="1"/>
</dbReference>
<gene>
    <name evidence="2" type="ORF">ACFQO6_05605</name>
</gene>
<dbReference type="EMBL" id="JBHTCH010000004">
    <property type="protein sequence ID" value="MFC7359739.1"/>
    <property type="molecule type" value="Genomic_DNA"/>
</dbReference>
<evidence type="ECO:0000313" key="2">
    <source>
        <dbReference type="EMBL" id="MFC7359739.1"/>
    </source>
</evidence>
<keyword evidence="3" id="KW-1185">Reference proteome</keyword>
<accession>A0ABW2MZT6</accession>
<dbReference type="PANTHER" id="PTHR37318">
    <property type="entry name" value="BSL7504 PROTEIN"/>
    <property type="match status" value="1"/>
</dbReference>
<reference evidence="3" key="1">
    <citation type="journal article" date="2019" name="Int. J. Syst. Evol. Microbiol.">
        <title>The Global Catalogue of Microorganisms (GCM) 10K type strain sequencing project: providing services to taxonomists for standard genome sequencing and annotation.</title>
        <authorList>
            <consortium name="The Broad Institute Genomics Platform"/>
            <consortium name="The Broad Institute Genome Sequencing Center for Infectious Disease"/>
            <person name="Wu L."/>
            <person name="Ma J."/>
        </authorList>
    </citation>
    <scope>NUCLEOTIDE SEQUENCE [LARGE SCALE GENOMIC DNA]</scope>
    <source>
        <strain evidence="3">FCH27</strain>
    </source>
</reference>
<dbReference type="Proteomes" id="UP001596524">
    <property type="component" value="Unassembled WGS sequence"/>
</dbReference>
<dbReference type="InterPro" id="IPR036388">
    <property type="entry name" value="WH-like_DNA-bd_sf"/>
</dbReference>
<dbReference type="InterPro" id="IPR036390">
    <property type="entry name" value="WH_DNA-bd_sf"/>
</dbReference>
<sequence length="95" mass="10379">MPDLDPLIHAPARLQLVTTLTAVAEAEFSTLREALQVSDSVLSKHVSALVSAGYVRSRKGTHEGRRTTWVGLTDVGRRALHEHVAALRELIDVVD</sequence>
<organism evidence="2 3">
    <name type="scientific">Nocardioides astragali</name>
    <dbReference type="NCBI Taxonomy" id="1776736"/>
    <lineage>
        <taxon>Bacteria</taxon>
        <taxon>Bacillati</taxon>
        <taxon>Actinomycetota</taxon>
        <taxon>Actinomycetes</taxon>
        <taxon>Propionibacteriales</taxon>
        <taxon>Nocardioidaceae</taxon>
        <taxon>Nocardioides</taxon>
    </lineage>
</organism>
<dbReference type="SUPFAM" id="SSF46785">
    <property type="entry name" value="Winged helix' DNA-binding domain"/>
    <property type="match status" value="1"/>
</dbReference>
<protein>
    <submittedName>
        <fullName evidence="2">Transcriptional regulator</fullName>
    </submittedName>
</protein>
<proteinExistence type="predicted"/>
<evidence type="ECO:0000259" key="1">
    <source>
        <dbReference type="Pfam" id="PF13601"/>
    </source>
</evidence>